<accession>A0ACA9P2E5</accession>
<keyword evidence="2" id="KW-1185">Reference proteome</keyword>
<name>A0ACA9P2E5_9GLOM</name>
<organism evidence="1 2">
    <name type="scientific">Acaulospora colombiana</name>
    <dbReference type="NCBI Taxonomy" id="27376"/>
    <lineage>
        <taxon>Eukaryota</taxon>
        <taxon>Fungi</taxon>
        <taxon>Fungi incertae sedis</taxon>
        <taxon>Mucoromycota</taxon>
        <taxon>Glomeromycotina</taxon>
        <taxon>Glomeromycetes</taxon>
        <taxon>Diversisporales</taxon>
        <taxon>Acaulosporaceae</taxon>
        <taxon>Acaulospora</taxon>
    </lineage>
</organism>
<feature type="non-terminal residue" evidence="1">
    <location>
        <position position="1"/>
    </location>
</feature>
<reference evidence="1" key="1">
    <citation type="submission" date="2021-06" db="EMBL/GenBank/DDBJ databases">
        <authorList>
            <person name="Kallberg Y."/>
            <person name="Tangrot J."/>
            <person name="Rosling A."/>
        </authorList>
    </citation>
    <scope>NUCLEOTIDE SEQUENCE</scope>
    <source>
        <strain evidence="1">CL356</strain>
    </source>
</reference>
<evidence type="ECO:0000313" key="2">
    <source>
        <dbReference type="Proteomes" id="UP000789525"/>
    </source>
</evidence>
<dbReference type="Proteomes" id="UP000789525">
    <property type="component" value="Unassembled WGS sequence"/>
</dbReference>
<sequence length="183" mass="20410">PLRYSSVLLPSNTTNSPYMNPHSTSTGRDVTESERDDHLVRSRLPETRVSSNYHQVDDIIQANQASRMLLVWSIMDTSTNKNLNRRRGRHLSLKEIPVCAIPWHVDDPRKASKQKVVRDTSGTIPHDVYDSFYEVVSNKKRSAMRGDAAAVVVLFRASVLPSTGTPEARKSATSLGNTISQPP</sequence>
<evidence type="ECO:0000313" key="1">
    <source>
        <dbReference type="EMBL" id="CAG8680108.1"/>
    </source>
</evidence>
<comment type="caution">
    <text evidence="1">The sequence shown here is derived from an EMBL/GenBank/DDBJ whole genome shotgun (WGS) entry which is preliminary data.</text>
</comment>
<dbReference type="EMBL" id="CAJVPT010026605">
    <property type="protein sequence ID" value="CAG8680108.1"/>
    <property type="molecule type" value="Genomic_DNA"/>
</dbReference>
<protein>
    <submittedName>
        <fullName evidence="1">9329_t:CDS:1</fullName>
    </submittedName>
</protein>
<proteinExistence type="predicted"/>
<gene>
    <name evidence="1" type="ORF">ACOLOM_LOCUS9300</name>
</gene>